<feature type="transmembrane region" description="Helical" evidence="8">
    <location>
        <begin position="286"/>
        <end position="309"/>
    </location>
</feature>
<keyword evidence="5" id="KW-0769">Symport</keyword>
<sequence>MSCPRPTQWWPKCWPFLLFHRPLSFVPLPRIFGGYIGDNFGRVVVLTYTTMIMAISCLLIANIPSFAEWGYYATMLIIGCRILQGFSSAGEAKGAEIFVAEVVPHFPKIFLASAMIPITCDMGGLLATLLGSLCLSIDPVNGWKTCFYIGAATAFSSSISRRKLKETKEFLDHLKNKKPKPKIWERYFERRNFLALMGLNMICPTAFYFAYSYGSDLLKDKVGLPANMILFNNSMLLLIEVFFLWGCARLAYHFDPFRILKVRTLASFVLVPLCFILLWVNPTHAAIFLAQLVVLLSTASFDPATPVVIRSFGIQSRFSRYSKAWAFAKAFMYLSTGYLT</sequence>
<dbReference type="SUPFAM" id="SSF103473">
    <property type="entry name" value="MFS general substrate transporter"/>
    <property type="match status" value="1"/>
</dbReference>
<keyword evidence="6 8" id="KW-1133">Transmembrane helix</keyword>
<evidence type="ECO:0000256" key="7">
    <source>
        <dbReference type="ARBA" id="ARBA00023136"/>
    </source>
</evidence>
<reference evidence="9 10" key="1">
    <citation type="submission" date="2018-10" db="EMBL/GenBank/DDBJ databases">
        <title>An updated phylogeny of the Alphaproteobacteria reveals that the parasitic Rickettsiales and Holosporales have independent origins.</title>
        <authorList>
            <person name="Munoz-Gomez S.A."/>
            <person name="Hess S."/>
            <person name="Burger G."/>
            <person name="Lang B.F."/>
            <person name="Susko E."/>
            <person name="Slamovits C.H."/>
            <person name="Roger A.J."/>
        </authorList>
    </citation>
    <scope>NUCLEOTIDE SEQUENCE [LARGE SCALE GENOMIC DNA]</scope>
    <source>
        <strain evidence="9">HOLO01</strain>
    </source>
</reference>
<feature type="transmembrane region" description="Helical" evidence="8">
    <location>
        <begin position="192"/>
        <end position="211"/>
    </location>
</feature>
<feature type="transmembrane region" description="Helical" evidence="8">
    <location>
        <begin position="109"/>
        <end position="130"/>
    </location>
</feature>
<comment type="caution">
    <text evidence="9">The sequence shown here is derived from an EMBL/GenBank/DDBJ whole genome shotgun (WGS) entry which is preliminary data.</text>
</comment>
<name>A0A4Q7DJ18_9PROT</name>
<evidence type="ECO:0008006" key="11">
    <source>
        <dbReference type="Google" id="ProtNLM"/>
    </source>
</evidence>
<dbReference type="PANTHER" id="PTHR43528:SF1">
    <property type="entry name" value="ALPHA-KETOGLUTARATE PERMEASE"/>
    <property type="match status" value="1"/>
</dbReference>
<keyword evidence="10" id="KW-1185">Reference proteome</keyword>
<comment type="subcellular location">
    <subcellularLocation>
        <location evidence="1">Cell membrane</location>
        <topology evidence="1">Multi-pass membrane protein</topology>
    </subcellularLocation>
</comment>
<protein>
    <recommendedName>
        <fullName evidence="11">MFS transporter</fullName>
    </recommendedName>
</protein>
<evidence type="ECO:0000256" key="4">
    <source>
        <dbReference type="ARBA" id="ARBA00022692"/>
    </source>
</evidence>
<dbReference type="GO" id="GO:0005886">
    <property type="term" value="C:plasma membrane"/>
    <property type="evidence" value="ECO:0007669"/>
    <property type="project" value="UniProtKB-SubCell"/>
</dbReference>
<dbReference type="Proteomes" id="UP000293550">
    <property type="component" value="Unassembled WGS sequence"/>
</dbReference>
<evidence type="ECO:0000256" key="8">
    <source>
        <dbReference type="SAM" id="Phobius"/>
    </source>
</evidence>
<proteinExistence type="predicted"/>
<evidence type="ECO:0000313" key="10">
    <source>
        <dbReference type="Proteomes" id="UP000293550"/>
    </source>
</evidence>
<dbReference type="AlphaFoldDB" id="A0A4Q7DJ18"/>
<feature type="transmembrane region" description="Helical" evidence="8">
    <location>
        <begin position="264"/>
        <end position="280"/>
    </location>
</feature>
<feature type="transmembrane region" description="Helical" evidence="8">
    <location>
        <begin position="231"/>
        <end position="252"/>
    </location>
</feature>
<keyword evidence="4 8" id="KW-0812">Transmembrane</keyword>
<keyword evidence="3" id="KW-1003">Cell membrane</keyword>
<evidence type="ECO:0000256" key="3">
    <source>
        <dbReference type="ARBA" id="ARBA00022475"/>
    </source>
</evidence>
<dbReference type="InterPro" id="IPR051084">
    <property type="entry name" value="H+-coupled_symporters"/>
</dbReference>
<evidence type="ECO:0000256" key="5">
    <source>
        <dbReference type="ARBA" id="ARBA00022847"/>
    </source>
</evidence>
<dbReference type="EMBL" id="SCFB01000002">
    <property type="protein sequence ID" value="RZI46833.1"/>
    <property type="molecule type" value="Genomic_DNA"/>
</dbReference>
<dbReference type="Gene3D" id="1.20.1250.20">
    <property type="entry name" value="MFS general substrate transporter like domains"/>
    <property type="match status" value="1"/>
</dbReference>
<keyword evidence="7 8" id="KW-0472">Membrane</keyword>
<evidence type="ECO:0000256" key="2">
    <source>
        <dbReference type="ARBA" id="ARBA00022448"/>
    </source>
</evidence>
<feature type="transmembrane region" description="Helical" evidence="8">
    <location>
        <begin position="40"/>
        <end position="63"/>
    </location>
</feature>
<evidence type="ECO:0000256" key="6">
    <source>
        <dbReference type="ARBA" id="ARBA00022989"/>
    </source>
</evidence>
<dbReference type="OrthoDB" id="183263at2"/>
<accession>A0A4Q7DJ18</accession>
<evidence type="ECO:0000313" key="9">
    <source>
        <dbReference type="EMBL" id="RZI46833.1"/>
    </source>
</evidence>
<dbReference type="Pfam" id="PF00083">
    <property type="entry name" value="Sugar_tr"/>
    <property type="match status" value="1"/>
</dbReference>
<dbReference type="InterPro" id="IPR005828">
    <property type="entry name" value="MFS_sugar_transport-like"/>
</dbReference>
<dbReference type="PANTHER" id="PTHR43528">
    <property type="entry name" value="ALPHA-KETOGLUTARATE PERMEASE"/>
    <property type="match status" value="1"/>
</dbReference>
<gene>
    <name evidence="9" type="ORF">EQU50_01000</name>
</gene>
<organism evidence="9 10">
    <name type="scientific">Candidatus Finniella inopinata</name>
    <dbReference type="NCBI Taxonomy" id="1696036"/>
    <lineage>
        <taxon>Bacteria</taxon>
        <taxon>Pseudomonadati</taxon>
        <taxon>Pseudomonadota</taxon>
        <taxon>Alphaproteobacteria</taxon>
        <taxon>Holosporales</taxon>
        <taxon>Candidatus Paracaedibacteraceae</taxon>
        <taxon>Candidatus Finniella</taxon>
    </lineage>
</organism>
<evidence type="ECO:0000256" key="1">
    <source>
        <dbReference type="ARBA" id="ARBA00004651"/>
    </source>
</evidence>
<dbReference type="GO" id="GO:0015293">
    <property type="term" value="F:symporter activity"/>
    <property type="evidence" value="ECO:0007669"/>
    <property type="project" value="UniProtKB-KW"/>
</dbReference>
<keyword evidence="2" id="KW-0813">Transport</keyword>
<dbReference type="InterPro" id="IPR036259">
    <property type="entry name" value="MFS_trans_sf"/>
</dbReference>